<protein>
    <submittedName>
        <fullName evidence="1">Uncharacterized protein</fullName>
    </submittedName>
</protein>
<name>A0AAW2G499_9HYME</name>
<accession>A0AAW2G499</accession>
<organism evidence="1 2">
    <name type="scientific">Cardiocondyla obscurior</name>
    <dbReference type="NCBI Taxonomy" id="286306"/>
    <lineage>
        <taxon>Eukaryota</taxon>
        <taxon>Metazoa</taxon>
        <taxon>Ecdysozoa</taxon>
        <taxon>Arthropoda</taxon>
        <taxon>Hexapoda</taxon>
        <taxon>Insecta</taxon>
        <taxon>Pterygota</taxon>
        <taxon>Neoptera</taxon>
        <taxon>Endopterygota</taxon>
        <taxon>Hymenoptera</taxon>
        <taxon>Apocrita</taxon>
        <taxon>Aculeata</taxon>
        <taxon>Formicoidea</taxon>
        <taxon>Formicidae</taxon>
        <taxon>Myrmicinae</taxon>
        <taxon>Cardiocondyla</taxon>
    </lineage>
</organism>
<dbReference type="Proteomes" id="UP001430953">
    <property type="component" value="Unassembled WGS sequence"/>
</dbReference>
<dbReference type="AlphaFoldDB" id="A0AAW2G499"/>
<proteinExistence type="predicted"/>
<dbReference type="EMBL" id="JADYXP020000007">
    <property type="protein sequence ID" value="KAL0121260.1"/>
    <property type="molecule type" value="Genomic_DNA"/>
</dbReference>
<keyword evidence="2" id="KW-1185">Reference proteome</keyword>
<evidence type="ECO:0000313" key="1">
    <source>
        <dbReference type="EMBL" id="KAL0121260.1"/>
    </source>
</evidence>
<gene>
    <name evidence="1" type="ORF">PUN28_008731</name>
</gene>
<sequence>MYIRYRVILGRYCSPKTIYTNLFDRGSLSPKALRLVHLVRLIKRNIRAIMKRPGEMRYVLIKLRRDIIIARMSRRAIYIPKVNV</sequence>
<evidence type="ECO:0000313" key="2">
    <source>
        <dbReference type="Proteomes" id="UP001430953"/>
    </source>
</evidence>
<reference evidence="1 2" key="1">
    <citation type="submission" date="2023-03" db="EMBL/GenBank/DDBJ databases">
        <title>High recombination rates correlate with genetic variation in Cardiocondyla obscurior ants.</title>
        <authorList>
            <person name="Errbii M."/>
        </authorList>
    </citation>
    <scope>NUCLEOTIDE SEQUENCE [LARGE SCALE GENOMIC DNA]</scope>
    <source>
        <strain evidence="1">Alpha-2009</strain>
        <tissue evidence="1">Whole body</tissue>
    </source>
</reference>
<comment type="caution">
    <text evidence="1">The sequence shown here is derived from an EMBL/GenBank/DDBJ whole genome shotgun (WGS) entry which is preliminary data.</text>
</comment>